<evidence type="ECO:0000256" key="9">
    <source>
        <dbReference type="ARBA" id="ARBA00023136"/>
    </source>
</evidence>
<dbReference type="InterPro" id="IPR045252">
    <property type="entry name" value="LPCAT1-like"/>
</dbReference>
<keyword evidence="5" id="KW-0808">Transferase</keyword>
<evidence type="ECO:0000256" key="3">
    <source>
        <dbReference type="ARBA" id="ARBA00008655"/>
    </source>
</evidence>
<comment type="subcellular location">
    <subcellularLocation>
        <location evidence="1">Membrane</location>
    </subcellularLocation>
</comment>
<reference evidence="16" key="1">
    <citation type="submission" date="2019-07" db="EMBL/GenBank/DDBJ databases">
        <title>Annotation for the trematode Paragonimus miyazaki's.</title>
        <authorList>
            <person name="Choi Y.-J."/>
        </authorList>
    </citation>
    <scope>NUCLEOTIDE SEQUENCE</scope>
    <source>
        <strain evidence="16">Japan</strain>
    </source>
</reference>
<evidence type="ECO:0000256" key="14">
    <source>
        <dbReference type="SAM" id="Phobius"/>
    </source>
</evidence>
<name>A0A8S9YNL4_9TREM</name>
<keyword evidence="4" id="KW-0444">Lipid biosynthesis</keyword>
<evidence type="ECO:0000313" key="16">
    <source>
        <dbReference type="EMBL" id="KAF7256485.1"/>
    </source>
</evidence>
<dbReference type="PANTHER" id="PTHR23063:SF21">
    <property type="entry name" value="LYSOPHOSPHATIDYLCHOLINE ACYLTRANSFERASE 2"/>
    <property type="match status" value="1"/>
</dbReference>
<dbReference type="SUPFAM" id="SSF69593">
    <property type="entry name" value="Glycerol-3-phosphate (1)-acyltransferase"/>
    <property type="match status" value="1"/>
</dbReference>
<comment type="pathway">
    <text evidence="2">Lipid metabolism.</text>
</comment>
<keyword evidence="11" id="KW-1208">Phospholipid metabolism</keyword>
<keyword evidence="10" id="KW-0594">Phospholipid biosynthesis</keyword>
<dbReference type="GO" id="GO:0005783">
    <property type="term" value="C:endoplasmic reticulum"/>
    <property type="evidence" value="ECO:0007669"/>
    <property type="project" value="TreeGrafter"/>
</dbReference>
<evidence type="ECO:0000256" key="10">
    <source>
        <dbReference type="ARBA" id="ARBA00023209"/>
    </source>
</evidence>
<organism evidence="16 17">
    <name type="scientific">Paragonimus skrjabini miyazakii</name>
    <dbReference type="NCBI Taxonomy" id="59628"/>
    <lineage>
        <taxon>Eukaryota</taxon>
        <taxon>Metazoa</taxon>
        <taxon>Spiralia</taxon>
        <taxon>Lophotrochozoa</taxon>
        <taxon>Platyhelminthes</taxon>
        <taxon>Trematoda</taxon>
        <taxon>Digenea</taxon>
        <taxon>Plagiorchiida</taxon>
        <taxon>Troglotremata</taxon>
        <taxon>Troglotrematidae</taxon>
        <taxon>Paragonimus</taxon>
    </lineage>
</organism>
<comment type="similarity">
    <text evidence="3">Belongs to the 1-acyl-sn-glycerol-3-phosphate acyltransferase family.</text>
</comment>
<dbReference type="SMART" id="SM00563">
    <property type="entry name" value="PlsC"/>
    <property type="match status" value="1"/>
</dbReference>
<evidence type="ECO:0000313" key="17">
    <source>
        <dbReference type="Proteomes" id="UP000822476"/>
    </source>
</evidence>
<proteinExistence type="inferred from homology"/>
<evidence type="ECO:0000259" key="15">
    <source>
        <dbReference type="SMART" id="SM00563"/>
    </source>
</evidence>
<dbReference type="GO" id="GO:0047184">
    <property type="term" value="F:1-acylglycerophosphocholine O-acyltransferase activity"/>
    <property type="evidence" value="ECO:0007669"/>
    <property type="project" value="TreeGrafter"/>
</dbReference>
<dbReference type="Pfam" id="PF01553">
    <property type="entry name" value="Acyltransferase"/>
    <property type="match status" value="1"/>
</dbReference>
<evidence type="ECO:0000256" key="5">
    <source>
        <dbReference type="ARBA" id="ARBA00022679"/>
    </source>
</evidence>
<evidence type="ECO:0000256" key="7">
    <source>
        <dbReference type="ARBA" id="ARBA00022989"/>
    </source>
</evidence>
<dbReference type="InterPro" id="IPR002123">
    <property type="entry name" value="Plipid/glycerol_acylTrfase"/>
</dbReference>
<keyword evidence="7 14" id="KW-1133">Transmembrane helix</keyword>
<comment type="caution">
    <text evidence="16">The sequence shown here is derived from an EMBL/GenBank/DDBJ whole genome shotgun (WGS) entry which is preliminary data.</text>
</comment>
<evidence type="ECO:0000256" key="1">
    <source>
        <dbReference type="ARBA" id="ARBA00004370"/>
    </source>
</evidence>
<evidence type="ECO:0000256" key="2">
    <source>
        <dbReference type="ARBA" id="ARBA00005189"/>
    </source>
</evidence>
<dbReference type="EMBL" id="JTDE01003085">
    <property type="protein sequence ID" value="KAF7256485.1"/>
    <property type="molecule type" value="Genomic_DNA"/>
</dbReference>
<evidence type="ECO:0000256" key="8">
    <source>
        <dbReference type="ARBA" id="ARBA00023098"/>
    </source>
</evidence>
<keyword evidence="9 14" id="KW-0472">Membrane</keyword>
<feature type="transmembrane region" description="Helical" evidence="14">
    <location>
        <begin position="82"/>
        <end position="103"/>
    </location>
</feature>
<keyword evidence="6 14" id="KW-0812">Transmembrane</keyword>
<comment type="pathway">
    <text evidence="13">Phospholipid metabolism.</text>
</comment>
<evidence type="ECO:0000256" key="6">
    <source>
        <dbReference type="ARBA" id="ARBA00022692"/>
    </source>
</evidence>
<feature type="domain" description="Phospholipid/glycerol acyltransferase" evidence="15">
    <location>
        <begin position="117"/>
        <end position="227"/>
    </location>
</feature>
<dbReference type="GO" id="GO:0016020">
    <property type="term" value="C:membrane"/>
    <property type="evidence" value="ECO:0007669"/>
    <property type="project" value="UniProtKB-SubCell"/>
</dbReference>
<evidence type="ECO:0000256" key="4">
    <source>
        <dbReference type="ARBA" id="ARBA00022516"/>
    </source>
</evidence>
<keyword evidence="8" id="KW-0443">Lipid metabolism</keyword>
<sequence length="554" mass="63358">MDDSHELDAVDRVSFPPSPFVYNCTISHINHIKMFILSILILPFRAIFTGITFLITLSLANYITYDCPMYPAKPHCNYKRRFLMPLLVFLARAVYFFGGIGWVRVKGTRASRNDAPILVLGPHSSFLDSLAVVVMGMPSCVAMVSHARSVIGGLIKVLQPILVDREDRSSRKRTVKAICSRAKSKDDWPQLLIFPEGTCENRSCLVSFRQGAFQPGVPVQPVLLRWPNTVDSSSWVWEGPSVWKLLWMTFTQFNTRFEIEFLPVYVPSEEERMDARLYANNVRRKMAEALRVPTCDLLYDDFCRLRVAIECKLPNPEACVFLYGLLRTAFCYHRFSNLTLTNEQSYLDWVRLRLEALLSLARRSPHLTQIAFIDALFPNVQPDERETLLLNLTIENYTTTPLLGVNFRLFLTQACMLLYPSDPRKALHYAARSFKSIESSLSDLLLDDQPVDTTAPTTSWTLDRDDAYQLLFDVYRFDETETVIRLVQAALASRPNPSTNSVSVDSLYAILKAEASVQLESYLNFEKILLARLRSRGRPLLDFVREKSYALNHC</sequence>
<dbReference type="Proteomes" id="UP000822476">
    <property type="component" value="Unassembled WGS sequence"/>
</dbReference>
<dbReference type="GO" id="GO:0008654">
    <property type="term" value="P:phospholipid biosynthetic process"/>
    <property type="evidence" value="ECO:0007669"/>
    <property type="project" value="UniProtKB-KW"/>
</dbReference>
<protein>
    <recommendedName>
        <fullName evidence="15">Phospholipid/glycerol acyltransferase domain-containing protein</fullName>
    </recommendedName>
</protein>
<evidence type="ECO:0000256" key="11">
    <source>
        <dbReference type="ARBA" id="ARBA00023264"/>
    </source>
</evidence>
<dbReference type="GO" id="GO:0042171">
    <property type="term" value="F:lysophosphatidic acid acyltransferase activity"/>
    <property type="evidence" value="ECO:0007669"/>
    <property type="project" value="TreeGrafter"/>
</dbReference>
<keyword evidence="17" id="KW-1185">Reference proteome</keyword>
<evidence type="ECO:0000256" key="12">
    <source>
        <dbReference type="ARBA" id="ARBA00023315"/>
    </source>
</evidence>
<accession>A0A8S9YNL4</accession>
<feature type="transmembrane region" description="Helical" evidence="14">
    <location>
        <begin position="35"/>
        <end position="62"/>
    </location>
</feature>
<gene>
    <name evidence="16" type="ORF">EG68_06342</name>
</gene>
<evidence type="ECO:0000256" key="13">
    <source>
        <dbReference type="ARBA" id="ARBA00025707"/>
    </source>
</evidence>
<dbReference type="PANTHER" id="PTHR23063">
    <property type="entry name" value="PHOSPHOLIPID ACYLTRANSFERASE"/>
    <property type="match status" value="1"/>
</dbReference>
<dbReference type="CDD" id="cd07991">
    <property type="entry name" value="LPLAT_LPCAT1-like"/>
    <property type="match status" value="1"/>
</dbReference>
<dbReference type="AlphaFoldDB" id="A0A8S9YNL4"/>
<keyword evidence="12" id="KW-0012">Acyltransferase</keyword>
<dbReference type="OrthoDB" id="6233737at2759"/>